<sequence>MSAREMAEEGLPVNILGGQFEQDVVPFGSTISNAELENYLKVHAGEFNLSDYGGFGEIEEAVNKCNALYANDTLDLKKRFPDDGDFCETVFDSISCWPPTQLNDTAVVRCFSELNGIRYNDTRK</sequence>
<protein>
    <submittedName>
        <fullName evidence="3">Uncharacterized protein LOC108560552</fullName>
    </submittedName>
    <submittedName>
        <fullName evidence="4">Uncharacterized protein LOC108562530</fullName>
    </submittedName>
</protein>
<accession>A0ABM1MP89</accession>
<evidence type="ECO:0000313" key="3">
    <source>
        <dbReference type="RefSeq" id="XP_017773642.1"/>
    </source>
</evidence>
<dbReference type="Proteomes" id="UP000695000">
    <property type="component" value="Unplaced"/>
</dbReference>
<dbReference type="SUPFAM" id="SSF111418">
    <property type="entry name" value="Hormone receptor domain"/>
    <property type="match status" value="1"/>
</dbReference>
<reference evidence="3 4" key="1">
    <citation type="submission" date="2025-05" db="UniProtKB">
        <authorList>
            <consortium name="RefSeq"/>
        </authorList>
    </citation>
    <scope>IDENTIFICATION</scope>
    <source>
        <tissue evidence="3 4">Whole Larva</tissue>
    </source>
</reference>
<dbReference type="InterPro" id="IPR001879">
    <property type="entry name" value="GPCR_2_extracellular_dom"/>
</dbReference>
<evidence type="ECO:0000313" key="4">
    <source>
        <dbReference type="RefSeq" id="XP_017776389.1"/>
    </source>
</evidence>
<name>A0ABM1MP89_NICVS</name>
<proteinExistence type="predicted"/>
<dbReference type="InterPro" id="IPR036445">
    <property type="entry name" value="GPCR_2_extracell_dom_sf"/>
</dbReference>
<dbReference type="Pfam" id="PF02793">
    <property type="entry name" value="HRM"/>
    <property type="match status" value="1"/>
</dbReference>
<dbReference type="PROSITE" id="PS50227">
    <property type="entry name" value="G_PROTEIN_RECEP_F2_3"/>
    <property type="match status" value="1"/>
</dbReference>
<dbReference type="GeneID" id="108562530"/>
<dbReference type="RefSeq" id="XP_017776389.1">
    <property type="nucleotide sequence ID" value="XM_017920900.1"/>
</dbReference>
<dbReference type="RefSeq" id="XP_017773642.1">
    <property type="nucleotide sequence ID" value="XM_017918153.1"/>
</dbReference>
<feature type="non-terminal residue" evidence="4">
    <location>
        <position position="124"/>
    </location>
</feature>
<organism evidence="2 4">
    <name type="scientific">Nicrophorus vespilloides</name>
    <name type="common">Boreal carrion beetle</name>
    <dbReference type="NCBI Taxonomy" id="110193"/>
    <lineage>
        <taxon>Eukaryota</taxon>
        <taxon>Metazoa</taxon>
        <taxon>Ecdysozoa</taxon>
        <taxon>Arthropoda</taxon>
        <taxon>Hexapoda</taxon>
        <taxon>Insecta</taxon>
        <taxon>Pterygota</taxon>
        <taxon>Neoptera</taxon>
        <taxon>Endopterygota</taxon>
        <taxon>Coleoptera</taxon>
        <taxon>Polyphaga</taxon>
        <taxon>Staphyliniformia</taxon>
        <taxon>Silphidae</taxon>
        <taxon>Nicrophorinae</taxon>
        <taxon>Nicrophorus</taxon>
    </lineage>
</organism>
<feature type="domain" description="G-protein coupled receptors family 2 profile 1" evidence="1">
    <location>
        <begin position="64"/>
        <end position="124"/>
    </location>
</feature>
<dbReference type="InterPro" id="IPR017983">
    <property type="entry name" value="GPCR_2_secretin-like_CS"/>
</dbReference>
<dbReference type="Gene3D" id="4.10.1240.10">
    <property type="entry name" value="GPCR, family 2, extracellular hormone receptor domain"/>
    <property type="match status" value="1"/>
</dbReference>
<gene>
    <name evidence="4" type="primary">LOC108562530</name>
    <name evidence="3" type="synonym">LOC108560552</name>
</gene>
<evidence type="ECO:0000313" key="2">
    <source>
        <dbReference type="Proteomes" id="UP000695000"/>
    </source>
</evidence>
<keyword evidence="2" id="KW-1185">Reference proteome</keyword>
<dbReference type="GeneID" id="108560552"/>
<dbReference type="PROSITE" id="PS00649">
    <property type="entry name" value="G_PROTEIN_RECEP_F2_1"/>
    <property type="match status" value="1"/>
</dbReference>
<evidence type="ECO:0000259" key="1">
    <source>
        <dbReference type="PROSITE" id="PS50227"/>
    </source>
</evidence>